<feature type="compositionally biased region" description="Basic and acidic residues" evidence="11">
    <location>
        <begin position="9"/>
        <end position="21"/>
    </location>
</feature>
<reference evidence="14" key="2">
    <citation type="submission" date="2025-08" db="UniProtKB">
        <authorList>
            <consortium name="RefSeq"/>
        </authorList>
    </citation>
    <scope>IDENTIFICATION</scope>
    <source>
        <tissue evidence="14">Young leaves</tissue>
    </source>
</reference>
<feature type="region of interest" description="Disordered" evidence="11">
    <location>
        <begin position="112"/>
        <end position="136"/>
    </location>
</feature>
<proteinExistence type="inferred from homology"/>
<evidence type="ECO:0000313" key="13">
    <source>
        <dbReference type="Proteomes" id="UP000228380"/>
    </source>
</evidence>
<dbReference type="KEGG" id="pda:103704816"/>
<keyword evidence="9 10" id="KW-0927">Auxin signaling pathway</keyword>
<feature type="compositionally biased region" description="Polar residues" evidence="11">
    <location>
        <begin position="46"/>
        <end position="58"/>
    </location>
</feature>
<dbReference type="InterPro" id="IPR003311">
    <property type="entry name" value="AUX_IAA"/>
</dbReference>
<dbReference type="PANTHER" id="PTHR31734">
    <property type="entry name" value="AUXIN-RESPONSIVE PROTEIN IAA17"/>
    <property type="match status" value="1"/>
</dbReference>
<dbReference type="Proteomes" id="UP000228380">
    <property type="component" value="Chromosome 14"/>
</dbReference>
<dbReference type="PANTHER" id="PTHR31734:SF120">
    <property type="entry name" value="AUXIN-RESPONSIVE PROTEIN IAA25"/>
    <property type="match status" value="1"/>
</dbReference>
<dbReference type="Gene3D" id="3.10.20.90">
    <property type="entry name" value="Phosphatidylinositol 3-kinase Catalytic Subunit, Chain A, domain 1"/>
    <property type="match status" value="1"/>
</dbReference>
<keyword evidence="13" id="KW-1185">Reference proteome</keyword>
<feature type="region of interest" description="Disordered" evidence="11">
    <location>
        <begin position="46"/>
        <end position="74"/>
    </location>
</feature>
<dbReference type="Pfam" id="PF02309">
    <property type="entry name" value="AUX_IAA"/>
    <property type="match status" value="1"/>
</dbReference>
<dbReference type="GO" id="GO:0005634">
    <property type="term" value="C:nucleus"/>
    <property type="evidence" value="ECO:0007669"/>
    <property type="project" value="UniProtKB-SubCell"/>
</dbReference>
<dbReference type="GO" id="GO:0006355">
    <property type="term" value="P:regulation of DNA-templated transcription"/>
    <property type="evidence" value="ECO:0007669"/>
    <property type="project" value="InterPro"/>
</dbReference>
<evidence type="ECO:0000259" key="12">
    <source>
        <dbReference type="PROSITE" id="PS51745"/>
    </source>
</evidence>
<dbReference type="SUPFAM" id="SSF54277">
    <property type="entry name" value="CAD &amp; PB1 domains"/>
    <property type="match status" value="1"/>
</dbReference>
<evidence type="ECO:0000256" key="1">
    <source>
        <dbReference type="ARBA" id="ARBA00002159"/>
    </source>
</evidence>
<organism evidence="13 14">
    <name type="scientific">Phoenix dactylifera</name>
    <name type="common">Date palm</name>
    <dbReference type="NCBI Taxonomy" id="42345"/>
    <lineage>
        <taxon>Eukaryota</taxon>
        <taxon>Viridiplantae</taxon>
        <taxon>Streptophyta</taxon>
        <taxon>Embryophyta</taxon>
        <taxon>Tracheophyta</taxon>
        <taxon>Spermatophyta</taxon>
        <taxon>Magnoliopsida</taxon>
        <taxon>Liliopsida</taxon>
        <taxon>Arecaceae</taxon>
        <taxon>Coryphoideae</taxon>
        <taxon>Phoeniceae</taxon>
        <taxon>Phoenix</taxon>
    </lineage>
</organism>
<dbReference type="GeneID" id="103704816"/>
<evidence type="ECO:0000256" key="6">
    <source>
        <dbReference type="ARBA" id="ARBA00023015"/>
    </source>
</evidence>
<comment type="subcellular location">
    <subcellularLocation>
        <location evidence="2 10">Nucleus</location>
    </subcellularLocation>
</comment>
<evidence type="ECO:0000256" key="10">
    <source>
        <dbReference type="RuleBase" id="RU004549"/>
    </source>
</evidence>
<evidence type="ECO:0000256" key="11">
    <source>
        <dbReference type="SAM" id="MobiDB-lite"/>
    </source>
</evidence>
<evidence type="ECO:0000313" key="14">
    <source>
        <dbReference type="RefSeq" id="XP_008786490.1"/>
    </source>
</evidence>
<keyword evidence="5 10" id="KW-0678">Repressor</keyword>
<gene>
    <name evidence="14" type="primary">LOC103704816</name>
</gene>
<evidence type="ECO:0000256" key="5">
    <source>
        <dbReference type="ARBA" id="ARBA00022491"/>
    </source>
</evidence>
<accession>A0A8B7BVV8</accession>
<comment type="similarity">
    <text evidence="3 10">Belongs to the Aux/IAA family.</text>
</comment>
<evidence type="ECO:0000256" key="4">
    <source>
        <dbReference type="ARBA" id="ARBA00011726"/>
    </source>
</evidence>
<feature type="domain" description="PB1" evidence="12">
    <location>
        <begin position="188"/>
        <end position="282"/>
    </location>
</feature>
<feature type="compositionally biased region" description="Polar residues" evidence="11">
    <location>
        <begin position="126"/>
        <end position="136"/>
    </location>
</feature>
<feature type="region of interest" description="Disordered" evidence="11">
    <location>
        <begin position="1"/>
        <end position="21"/>
    </location>
</feature>
<keyword evidence="6 10" id="KW-0805">Transcription regulation</keyword>
<dbReference type="RefSeq" id="XP_008786490.1">
    <property type="nucleotide sequence ID" value="XM_008788268.4"/>
</dbReference>
<keyword evidence="7 10" id="KW-0804">Transcription</keyword>
<evidence type="ECO:0000256" key="9">
    <source>
        <dbReference type="ARBA" id="ARBA00023294"/>
    </source>
</evidence>
<dbReference type="InterPro" id="IPR053793">
    <property type="entry name" value="PB1-like"/>
</dbReference>
<sequence length="298" mass="33205">MKAILFETPPKEKAGRWGGGELHEDRAKETASGLQNHLELRLGISLNNGSDDTVATPTSDGRSRGGSRPSFFTTPDGLHLQAAETWLPQSRTGFIHPWSLAARQQKAVLEQAHHNPNPPPPPPSSTIPRTTHQQSFSPVVGWPPICAFRKNLVDPQSLKSEMDEEKDAKRVKLVEAEAIIKELEVKPTMFVKVNMEGCFVGRKIDLKAHDSYKSLFHALKKMFDNFLSINDSNNSNEEEQDEVASSDFILIYEDHEGDRMLVGDVPWKLFLASVKRLYIGHNPNAPNKVNGEVPGDQN</sequence>
<feature type="compositionally biased region" description="Pro residues" evidence="11">
    <location>
        <begin position="116"/>
        <end position="125"/>
    </location>
</feature>
<comment type="function">
    <text evidence="1 10">Aux/IAA proteins are short-lived transcriptional factors that function as repressors of early auxin response genes at low auxin concentrations.</text>
</comment>
<dbReference type="AlphaFoldDB" id="A0A8B7BVV8"/>
<evidence type="ECO:0000256" key="8">
    <source>
        <dbReference type="ARBA" id="ARBA00023242"/>
    </source>
</evidence>
<protein>
    <recommendedName>
        <fullName evidence="10">Auxin-responsive protein</fullName>
    </recommendedName>
</protein>
<dbReference type="PROSITE" id="PS51745">
    <property type="entry name" value="PB1"/>
    <property type="match status" value="1"/>
</dbReference>
<comment type="subunit">
    <text evidence="4 10">Homodimers and heterodimers.</text>
</comment>
<evidence type="ECO:0000256" key="2">
    <source>
        <dbReference type="ARBA" id="ARBA00004123"/>
    </source>
</evidence>
<dbReference type="InterPro" id="IPR033389">
    <property type="entry name" value="AUX/IAA_dom"/>
</dbReference>
<evidence type="ECO:0000256" key="3">
    <source>
        <dbReference type="ARBA" id="ARBA00006728"/>
    </source>
</evidence>
<keyword evidence="8 10" id="KW-0539">Nucleus</keyword>
<name>A0A8B7BVV8_PHODC</name>
<dbReference type="OrthoDB" id="615826at2759"/>
<dbReference type="GO" id="GO:0009734">
    <property type="term" value="P:auxin-activated signaling pathway"/>
    <property type="evidence" value="ECO:0007669"/>
    <property type="project" value="UniProtKB-UniRule"/>
</dbReference>
<reference evidence="13" key="1">
    <citation type="journal article" date="2019" name="Nat. Commun.">
        <title>Genome-wide association mapping of date palm fruit traits.</title>
        <authorList>
            <person name="Hazzouri K.M."/>
            <person name="Gros-Balthazard M."/>
            <person name="Flowers J.M."/>
            <person name="Copetti D."/>
            <person name="Lemansour A."/>
            <person name="Lebrun M."/>
            <person name="Masmoudi K."/>
            <person name="Ferrand S."/>
            <person name="Dhar M.I."/>
            <person name="Fresquez Z.A."/>
            <person name="Rosas U."/>
            <person name="Zhang J."/>
            <person name="Talag J."/>
            <person name="Lee S."/>
            <person name="Kudrna D."/>
            <person name="Powell R.F."/>
            <person name="Leitch I.J."/>
            <person name="Krueger R.R."/>
            <person name="Wing R.A."/>
            <person name="Amiri K.M.A."/>
            <person name="Purugganan M.D."/>
        </authorList>
    </citation>
    <scope>NUCLEOTIDE SEQUENCE [LARGE SCALE GENOMIC DNA]</scope>
    <source>
        <strain evidence="13">cv. Khalas</strain>
    </source>
</reference>
<evidence type="ECO:0000256" key="7">
    <source>
        <dbReference type="ARBA" id="ARBA00023163"/>
    </source>
</evidence>